<dbReference type="EMBL" id="BONZ01000031">
    <property type="protein sequence ID" value="GIH15185.1"/>
    <property type="molecule type" value="Genomic_DNA"/>
</dbReference>
<dbReference type="AlphaFoldDB" id="A0A8J3QSY1"/>
<accession>A0A8J3QSY1</accession>
<evidence type="ECO:0000256" key="1">
    <source>
        <dbReference type="SAM" id="MobiDB-lite"/>
    </source>
</evidence>
<evidence type="ECO:0000313" key="3">
    <source>
        <dbReference type="Proteomes" id="UP000642748"/>
    </source>
</evidence>
<dbReference type="RefSeq" id="WP_203918824.1">
    <property type="nucleotide sequence ID" value="NZ_BONZ01000031.1"/>
</dbReference>
<organism evidence="2 3">
    <name type="scientific">Rugosimonospora africana</name>
    <dbReference type="NCBI Taxonomy" id="556532"/>
    <lineage>
        <taxon>Bacteria</taxon>
        <taxon>Bacillati</taxon>
        <taxon>Actinomycetota</taxon>
        <taxon>Actinomycetes</taxon>
        <taxon>Micromonosporales</taxon>
        <taxon>Micromonosporaceae</taxon>
        <taxon>Rugosimonospora</taxon>
    </lineage>
</organism>
<proteinExistence type="predicted"/>
<dbReference type="GO" id="GO:0043448">
    <property type="term" value="P:alkane catabolic process"/>
    <property type="evidence" value="ECO:0007669"/>
    <property type="project" value="TreeGrafter"/>
</dbReference>
<dbReference type="Proteomes" id="UP000642748">
    <property type="component" value="Unassembled WGS sequence"/>
</dbReference>
<sequence>MQWKTIAGVTVLGAAITLAGCGTKSHGGSDAATDSGSTVTSRQVPGVGSALTDSAGKTLYFADQEANGSVHCVDTCLRFWVPLTVSAGVMPTSGGGVTGTVSTIHRPDGSVQVTYDGKPLYTFAQDGGPGTASGNGFKDSFGGTNFSWHAAALAGGAAPSGAAPTGTPGGGYGTYGGYGY</sequence>
<feature type="compositionally biased region" description="Polar residues" evidence="1">
    <location>
        <begin position="32"/>
        <end position="43"/>
    </location>
</feature>
<keyword evidence="3" id="KW-1185">Reference proteome</keyword>
<gene>
    <name evidence="2" type="ORF">Raf01_33570</name>
</gene>
<dbReference type="PANTHER" id="PTHR39335:SF1">
    <property type="entry name" value="BLL4220 PROTEIN"/>
    <property type="match status" value="1"/>
</dbReference>
<evidence type="ECO:0008006" key="4">
    <source>
        <dbReference type="Google" id="ProtNLM"/>
    </source>
</evidence>
<dbReference type="PANTHER" id="PTHR39335">
    <property type="entry name" value="BLL4220 PROTEIN"/>
    <property type="match status" value="1"/>
</dbReference>
<dbReference type="Pfam" id="PF03640">
    <property type="entry name" value="Lipoprotein_15"/>
    <property type="match status" value="1"/>
</dbReference>
<comment type="caution">
    <text evidence="2">The sequence shown here is derived from an EMBL/GenBank/DDBJ whole genome shotgun (WGS) entry which is preliminary data.</text>
</comment>
<reference evidence="2" key="1">
    <citation type="submission" date="2021-01" db="EMBL/GenBank/DDBJ databases">
        <title>Whole genome shotgun sequence of Rugosimonospora africana NBRC 104875.</title>
        <authorList>
            <person name="Komaki H."/>
            <person name="Tamura T."/>
        </authorList>
    </citation>
    <scope>NUCLEOTIDE SEQUENCE</scope>
    <source>
        <strain evidence="2">NBRC 104875</strain>
    </source>
</reference>
<name>A0A8J3QSY1_9ACTN</name>
<evidence type="ECO:0000313" key="2">
    <source>
        <dbReference type="EMBL" id="GIH15185.1"/>
    </source>
</evidence>
<dbReference type="InterPro" id="IPR005297">
    <property type="entry name" value="Lipoprotein_repeat"/>
</dbReference>
<feature type="region of interest" description="Disordered" evidence="1">
    <location>
        <begin position="22"/>
        <end position="46"/>
    </location>
</feature>
<protein>
    <recommendedName>
        <fullName evidence="4">Lipoprotein with Yx(FWY)xxD motif</fullName>
    </recommendedName>
</protein>
<dbReference type="PROSITE" id="PS51257">
    <property type="entry name" value="PROKAR_LIPOPROTEIN"/>
    <property type="match status" value="1"/>
</dbReference>